<dbReference type="PANTHER" id="PTHR33332">
    <property type="entry name" value="REVERSE TRANSCRIPTASE DOMAIN-CONTAINING PROTEIN"/>
    <property type="match status" value="1"/>
</dbReference>
<gene>
    <name evidence="2" type="ORF">AAFF_G00058510</name>
</gene>
<proteinExistence type="predicted"/>
<name>A0AAD7S0D4_9TELE</name>
<evidence type="ECO:0000313" key="3">
    <source>
        <dbReference type="Proteomes" id="UP001221898"/>
    </source>
</evidence>
<dbReference type="EMBL" id="JAINUG010000135">
    <property type="protein sequence ID" value="KAJ8393632.1"/>
    <property type="molecule type" value="Genomic_DNA"/>
</dbReference>
<dbReference type="Pfam" id="PF00078">
    <property type="entry name" value="RVT_1"/>
    <property type="match status" value="1"/>
</dbReference>
<feature type="domain" description="Reverse transcriptase" evidence="1">
    <location>
        <begin position="9"/>
        <end position="99"/>
    </location>
</feature>
<sequence length="135" mass="15132">MVRVLLDNMSKAFTVVDHAKLLEHLVDIELCPRLLAWLLSYTICRRQRATENETYSPWSEVTSGVPQGGVVSPYLFLLHMSTRRIVLSDTLDTGYADDVGLSRAIPLTSIERDTTMGMETKQLDRVGGIQQHAAE</sequence>
<accession>A0AAD7S0D4</accession>
<dbReference type="InterPro" id="IPR000477">
    <property type="entry name" value="RT_dom"/>
</dbReference>
<dbReference type="Proteomes" id="UP001221898">
    <property type="component" value="Unassembled WGS sequence"/>
</dbReference>
<organism evidence="2 3">
    <name type="scientific">Aldrovandia affinis</name>
    <dbReference type="NCBI Taxonomy" id="143900"/>
    <lineage>
        <taxon>Eukaryota</taxon>
        <taxon>Metazoa</taxon>
        <taxon>Chordata</taxon>
        <taxon>Craniata</taxon>
        <taxon>Vertebrata</taxon>
        <taxon>Euteleostomi</taxon>
        <taxon>Actinopterygii</taxon>
        <taxon>Neopterygii</taxon>
        <taxon>Teleostei</taxon>
        <taxon>Notacanthiformes</taxon>
        <taxon>Halosauridae</taxon>
        <taxon>Aldrovandia</taxon>
    </lineage>
</organism>
<keyword evidence="3" id="KW-1185">Reference proteome</keyword>
<evidence type="ECO:0000313" key="2">
    <source>
        <dbReference type="EMBL" id="KAJ8393632.1"/>
    </source>
</evidence>
<evidence type="ECO:0000259" key="1">
    <source>
        <dbReference type="Pfam" id="PF00078"/>
    </source>
</evidence>
<protein>
    <recommendedName>
        <fullName evidence="1">Reverse transcriptase domain-containing protein</fullName>
    </recommendedName>
</protein>
<reference evidence="2" key="1">
    <citation type="journal article" date="2023" name="Science">
        <title>Genome structures resolve the early diversification of teleost fishes.</title>
        <authorList>
            <person name="Parey E."/>
            <person name="Louis A."/>
            <person name="Montfort J."/>
            <person name="Bouchez O."/>
            <person name="Roques C."/>
            <person name="Iampietro C."/>
            <person name="Lluch J."/>
            <person name="Castinel A."/>
            <person name="Donnadieu C."/>
            <person name="Desvignes T."/>
            <person name="Floi Bucao C."/>
            <person name="Jouanno E."/>
            <person name="Wen M."/>
            <person name="Mejri S."/>
            <person name="Dirks R."/>
            <person name="Jansen H."/>
            <person name="Henkel C."/>
            <person name="Chen W.J."/>
            <person name="Zahm M."/>
            <person name="Cabau C."/>
            <person name="Klopp C."/>
            <person name="Thompson A.W."/>
            <person name="Robinson-Rechavi M."/>
            <person name="Braasch I."/>
            <person name="Lecointre G."/>
            <person name="Bobe J."/>
            <person name="Postlethwait J.H."/>
            <person name="Berthelot C."/>
            <person name="Roest Crollius H."/>
            <person name="Guiguen Y."/>
        </authorList>
    </citation>
    <scope>NUCLEOTIDE SEQUENCE</scope>
    <source>
        <strain evidence="2">NC1722</strain>
    </source>
</reference>
<dbReference type="AlphaFoldDB" id="A0AAD7S0D4"/>
<comment type="caution">
    <text evidence="2">The sequence shown here is derived from an EMBL/GenBank/DDBJ whole genome shotgun (WGS) entry which is preliminary data.</text>
</comment>